<gene>
    <name evidence="5" type="ORF">GMORB2_0258</name>
</gene>
<dbReference type="SUPFAM" id="SSF53901">
    <property type="entry name" value="Thiolase-like"/>
    <property type="match status" value="2"/>
</dbReference>
<dbReference type="PANTHER" id="PTHR18919:SF139">
    <property type="entry name" value="THIOLASE-LIKE PROTEIN TYPE 1 ADDITIONAL C-TERMINAL DOMAIN-CONTAINING PROTEIN"/>
    <property type="match status" value="1"/>
</dbReference>
<keyword evidence="6" id="KW-1185">Reference proteome</keyword>
<protein>
    <recommendedName>
        <fullName evidence="4">Thiolase-like protein type 1 additional C-terminal domain-containing protein</fullName>
    </recommendedName>
</protein>
<evidence type="ECO:0000256" key="3">
    <source>
        <dbReference type="ARBA" id="ARBA00023315"/>
    </source>
</evidence>
<comment type="similarity">
    <text evidence="1">Belongs to the thiolase-like superfamily. Thiolase family.</text>
</comment>
<dbReference type="OrthoDB" id="435240at2759"/>
<dbReference type="Proteomes" id="UP000749293">
    <property type="component" value="Unassembled WGS sequence"/>
</dbReference>
<dbReference type="Gene3D" id="2.40.50.840">
    <property type="match status" value="1"/>
</dbReference>
<dbReference type="InterPro" id="IPR040771">
    <property type="entry name" value="TLP1_add_C"/>
</dbReference>
<accession>A0A9P4Z1P9</accession>
<dbReference type="GeneID" id="55966488"/>
<organism evidence="5 6">
    <name type="scientific">Geosmithia morbida</name>
    <dbReference type="NCBI Taxonomy" id="1094350"/>
    <lineage>
        <taxon>Eukaryota</taxon>
        <taxon>Fungi</taxon>
        <taxon>Dikarya</taxon>
        <taxon>Ascomycota</taxon>
        <taxon>Pezizomycotina</taxon>
        <taxon>Sordariomycetes</taxon>
        <taxon>Hypocreomycetidae</taxon>
        <taxon>Hypocreales</taxon>
        <taxon>Bionectriaceae</taxon>
        <taxon>Geosmithia</taxon>
    </lineage>
</organism>
<evidence type="ECO:0000259" key="4">
    <source>
        <dbReference type="Pfam" id="PF18313"/>
    </source>
</evidence>
<evidence type="ECO:0000256" key="2">
    <source>
        <dbReference type="ARBA" id="ARBA00022679"/>
    </source>
</evidence>
<dbReference type="InterPro" id="IPR016039">
    <property type="entry name" value="Thiolase-like"/>
</dbReference>
<dbReference type="Gene3D" id="3.40.47.10">
    <property type="match status" value="1"/>
</dbReference>
<reference evidence="5" key="1">
    <citation type="submission" date="2020-03" db="EMBL/GenBank/DDBJ databases">
        <title>Site-based positive gene gene selection in Geosmithia morbida across the United States reveals a broad range of putative effectors and factors for local host and environmental adapation.</title>
        <authorList>
            <person name="Onufrak A."/>
            <person name="Murdoch R.W."/>
            <person name="Gazis R."/>
            <person name="Huff M."/>
            <person name="Staton M."/>
            <person name="Klingeman W."/>
            <person name="Hadziabdic D."/>
        </authorList>
    </citation>
    <scope>NUCLEOTIDE SEQUENCE</scope>
    <source>
        <strain evidence="5">1262</strain>
    </source>
</reference>
<name>A0A9P4Z1P9_9HYPO</name>
<evidence type="ECO:0000313" key="5">
    <source>
        <dbReference type="EMBL" id="KAF4126522.1"/>
    </source>
</evidence>
<keyword evidence="3" id="KW-0012">Acyltransferase</keyword>
<feature type="domain" description="Thiolase-like protein type 1 additional C-terminal" evidence="4">
    <location>
        <begin position="412"/>
        <end position="486"/>
    </location>
</feature>
<evidence type="ECO:0000313" key="6">
    <source>
        <dbReference type="Proteomes" id="UP000749293"/>
    </source>
</evidence>
<dbReference type="PANTHER" id="PTHR18919">
    <property type="entry name" value="ACETYL-COA C-ACYLTRANSFERASE"/>
    <property type="match status" value="1"/>
</dbReference>
<dbReference type="GO" id="GO:0016746">
    <property type="term" value="F:acyltransferase activity"/>
    <property type="evidence" value="ECO:0007669"/>
    <property type="project" value="UniProtKB-KW"/>
</dbReference>
<dbReference type="EMBL" id="JAANYQ010000001">
    <property type="protein sequence ID" value="KAF4126522.1"/>
    <property type="molecule type" value="Genomic_DNA"/>
</dbReference>
<evidence type="ECO:0000256" key="1">
    <source>
        <dbReference type="ARBA" id="ARBA00010982"/>
    </source>
</evidence>
<dbReference type="Pfam" id="PF18313">
    <property type="entry name" value="TLP1_add_C"/>
    <property type="match status" value="1"/>
</dbReference>
<dbReference type="AlphaFoldDB" id="A0A9P4Z1P9"/>
<comment type="caution">
    <text evidence="5">The sequence shown here is derived from an EMBL/GenBank/DDBJ whole genome shotgun (WGS) entry which is preliminary data.</text>
</comment>
<sequence>MAAPPPSTPVIVGVGETANRSKRVEDAREPLDLMLDAVRKAIGDAGVQEEDIIPLIDTISVVPPWSWPYKDLPSLVASKLGVRNAKNLELGIHGGNQPVMLCDQAARQVASGEGKVAVITGGEALASLAACRKAGETPRGWTAPDPTQSSLDISNLDIRGKNVGTRHGMGLPIHVYPMYENASRAHRKQSYSDNNEESQEMYAAFDRTACSLEYSWRSGQRPKTAKEIGTPTERNRMICTPYPLLMNAFNNINLAAAAIVTTVHHAEALGIPLWERPCYHRSQAIEQSIDAAMRRSGIDKSDIDCYDFYSCFPIVPKLACRHLGLDPVSPSKPISLLGGLTSFGGAGNNYSLHAIAEMTRQIRNGSYKTGLILANGGVLTYQHAICLSSAPRRDSSPYPGGDAQPELVEAGDVPVPVFDELADGEATIEAFTVEFDRKGQPRQALIIGILDGNGHRFLANHGDQLTLRKLCDTNLEPVGMKGTVRTQSDGRNTFVLGPGGKL</sequence>
<proteinExistence type="inferred from homology"/>
<keyword evidence="2" id="KW-0808">Transferase</keyword>
<dbReference type="RefSeq" id="XP_035325174.1">
    <property type="nucleotide sequence ID" value="XM_035462244.1"/>
</dbReference>